<keyword evidence="1" id="KW-1015">Disulfide bond</keyword>
<dbReference type="InterPro" id="IPR043504">
    <property type="entry name" value="Peptidase_S1_PA_chymotrypsin"/>
</dbReference>
<dbReference type="Gene3D" id="2.40.10.10">
    <property type="entry name" value="Trypsin-like serine proteases"/>
    <property type="match status" value="1"/>
</dbReference>
<dbReference type="InterPro" id="IPR051487">
    <property type="entry name" value="Ser/Thr_Proteases_Immune/Dev"/>
</dbReference>
<keyword evidence="3" id="KW-0645">Protease</keyword>
<reference evidence="6" key="1">
    <citation type="submission" date="2023-06" db="EMBL/GenBank/DDBJ databases">
        <title>Genomic analysis of the entomopathogenic nematode Steinernema hermaphroditum.</title>
        <authorList>
            <person name="Schwarz E.M."/>
            <person name="Heppert J.K."/>
            <person name="Baniya A."/>
            <person name="Schwartz H.T."/>
            <person name="Tan C.-H."/>
            <person name="Antoshechkin I."/>
            <person name="Sternberg P.W."/>
            <person name="Goodrich-Blair H."/>
            <person name="Dillman A.R."/>
        </authorList>
    </citation>
    <scope>NUCLEOTIDE SEQUENCE</scope>
    <source>
        <strain evidence="6">PS9179</strain>
        <tissue evidence="6">Whole animal</tissue>
    </source>
</reference>
<protein>
    <recommendedName>
        <fullName evidence="5">Peptidase S1 domain-containing protein</fullName>
    </recommendedName>
</protein>
<dbReference type="SUPFAM" id="SSF50494">
    <property type="entry name" value="Trypsin-like serine proteases"/>
    <property type="match status" value="1"/>
</dbReference>
<dbReference type="EMBL" id="JAUCMV010000002">
    <property type="protein sequence ID" value="KAK0418502.1"/>
    <property type="molecule type" value="Genomic_DNA"/>
</dbReference>
<dbReference type="PROSITE" id="PS00134">
    <property type="entry name" value="TRYPSIN_HIS"/>
    <property type="match status" value="1"/>
</dbReference>
<keyword evidence="3" id="KW-0378">Hydrolase</keyword>
<dbReference type="Pfam" id="PF00089">
    <property type="entry name" value="Trypsin"/>
    <property type="match status" value="1"/>
</dbReference>
<feature type="signal peptide" evidence="4">
    <location>
        <begin position="1"/>
        <end position="17"/>
    </location>
</feature>
<dbReference type="SMART" id="SM00020">
    <property type="entry name" value="Tryp_SPc"/>
    <property type="match status" value="1"/>
</dbReference>
<evidence type="ECO:0000256" key="2">
    <source>
        <dbReference type="ARBA" id="ARBA00024195"/>
    </source>
</evidence>
<keyword evidence="3" id="KW-0720">Serine protease</keyword>
<dbReference type="FunFam" id="2.40.10.10:FF:000068">
    <property type="entry name" value="transmembrane protease serine 2"/>
    <property type="match status" value="1"/>
</dbReference>
<dbReference type="GO" id="GO:0006508">
    <property type="term" value="P:proteolysis"/>
    <property type="evidence" value="ECO:0007669"/>
    <property type="project" value="UniProtKB-KW"/>
</dbReference>
<evidence type="ECO:0000259" key="5">
    <source>
        <dbReference type="PROSITE" id="PS50240"/>
    </source>
</evidence>
<organism evidence="6 7">
    <name type="scientific">Steinernema hermaphroditum</name>
    <dbReference type="NCBI Taxonomy" id="289476"/>
    <lineage>
        <taxon>Eukaryota</taxon>
        <taxon>Metazoa</taxon>
        <taxon>Ecdysozoa</taxon>
        <taxon>Nematoda</taxon>
        <taxon>Chromadorea</taxon>
        <taxon>Rhabditida</taxon>
        <taxon>Tylenchina</taxon>
        <taxon>Panagrolaimomorpha</taxon>
        <taxon>Strongyloidoidea</taxon>
        <taxon>Steinernematidae</taxon>
        <taxon>Steinernema</taxon>
    </lineage>
</organism>
<dbReference type="CDD" id="cd00190">
    <property type="entry name" value="Tryp_SPc"/>
    <property type="match status" value="1"/>
</dbReference>
<dbReference type="InterPro" id="IPR033116">
    <property type="entry name" value="TRYPSIN_SER"/>
</dbReference>
<comment type="caution">
    <text evidence="6">The sequence shown here is derived from an EMBL/GenBank/DDBJ whole genome shotgun (WGS) entry which is preliminary data.</text>
</comment>
<evidence type="ECO:0000256" key="1">
    <source>
        <dbReference type="ARBA" id="ARBA00023157"/>
    </source>
</evidence>
<evidence type="ECO:0000256" key="4">
    <source>
        <dbReference type="SAM" id="SignalP"/>
    </source>
</evidence>
<evidence type="ECO:0000313" key="7">
    <source>
        <dbReference type="Proteomes" id="UP001175271"/>
    </source>
</evidence>
<dbReference type="PROSITE" id="PS00135">
    <property type="entry name" value="TRYPSIN_SER"/>
    <property type="match status" value="1"/>
</dbReference>
<accession>A0AA39M2J8</accession>
<name>A0AA39M2J8_9BILA</name>
<gene>
    <name evidence="6" type="ORF">QR680_013598</name>
</gene>
<dbReference type="PROSITE" id="PS50240">
    <property type="entry name" value="TRYPSIN_DOM"/>
    <property type="match status" value="1"/>
</dbReference>
<dbReference type="InterPro" id="IPR001254">
    <property type="entry name" value="Trypsin_dom"/>
</dbReference>
<dbReference type="InterPro" id="IPR001314">
    <property type="entry name" value="Peptidase_S1A"/>
</dbReference>
<proteinExistence type="inferred from homology"/>
<dbReference type="InterPro" id="IPR018114">
    <property type="entry name" value="TRYPSIN_HIS"/>
</dbReference>
<evidence type="ECO:0000313" key="6">
    <source>
        <dbReference type="EMBL" id="KAK0418502.1"/>
    </source>
</evidence>
<evidence type="ECO:0000256" key="3">
    <source>
        <dbReference type="RuleBase" id="RU363034"/>
    </source>
</evidence>
<dbReference type="AlphaFoldDB" id="A0AA39M2J8"/>
<dbReference type="PRINTS" id="PR00722">
    <property type="entry name" value="CHYMOTRYPSIN"/>
</dbReference>
<comment type="similarity">
    <text evidence="2">Belongs to the peptidase S1 family. CLIP subfamily.</text>
</comment>
<feature type="chain" id="PRO_5041259764" description="Peptidase S1 domain-containing protein" evidence="4">
    <location>
        <begin position="18"/>
        <end position="296"/>
    </location>
</feature>
<feature type="domain" description="Peptidase S1" evidence="5">
    <location>
        <begin position="29"/>
        <end position="290"/>
    </location>
</feature>
<keyword evidence="4" id="KW-0732">Signal</keyword>
<keyword evidence="7" id="KW-1185">Reference proteome</keyword>
<dbReference type="PANTHER" id="PTHR24256">
    <property type="entry name" value="TRYPTASE-RELATED"/>
    <property type="match status" value="1"/>
</dbReference>
<dbReference type="Proteomes" id="UP001175271">
    <property type="component" value="Unassembled WGS sequence"/>
</dbReference>
<dbReference type="InterPro" id="IPR009003">
    <property type="entry name" value="Peptidase_S1_PA"/>
</dbReference>
<sequence length="296" mass="32878">MKLFLVFLLFLVSAVECLPLNDKGPSELIFGGSKASRGQWPWHVFLDIATTDGFTFCGGTLITKRHVLTAAHCLQIMRSGSVAILGIVDSYTPHNTTGAQTIGIESLHIHPNFTFGGSFHDDIGIITVAEKFWFKEKLNIFQLKSEANITEYVKTIKIKSKDDDLLSSTEAYVTGYGAYKIVDHNLDYSRYLRVATVPTIDFQWCKERWANMTSSRVSLWKKQICAGATGRGIGPGDSGGPLQVHSDGWYQIGVSAFVVENEQKMTDQATYPGVFTRASKYCDFIAEKTGDEFQCL</sequence>
<dbReference type="GO" id="GO:0004252">
    <property type="term" value="F:serine-type endopeptidase activity"/>
    <property type="evidence" value="ECO:0007669"/>
    <property type="project" value="InterPro"/>
</dbReference>